<reference evidence="4" key="1">
    <citation type="submission" date="2021-01" db="EMBL/GenBank/DDBJ databases">
        <title>Adiantum capillus-veneris genome.</title>
        <authorList>
            <person name="Fang Y."/>
            <person name="Liao Q."/>
        </authorList>
    </citation>
    <scope>NUCLEOTIDE SEQUENCE</scope>
    <source>
        <strain evidence="4">H3</strain>
        <tissue evidence="4">Leaf</tissue>
    </source>
</reference>
<dbReference type="InterPro" id="IPR056122">
    <property type="entry name" value="DUF7705"/>
</dbReference>
<dbReference type="Pfam" id="PF24804">
    <property type="entry name" value="DUF7705"/>
    <property type="match status" value="2"/>
</dbReference>
<gene>
    <name evidence="4" type="ORF">GOP47_0021831</name>
</gene>
<evidence type="ECO:0000256" key="2">
    <source>
        <dbReference type="SAM" id="SignalP"/>
    </source>
</evidence>
<keyword evidence="2" id="KW-0732">Signal</keyword>
<sequence>MASKWRWFSSLVILLLLAFTDAARGEVMSIIKHKEAAKHHVTACNNKDNDLLTHHHHRPEVDNNARVRWPQTSKDANESYMSVLGDGGMKDKRVRVGLESWNFCNRVGEEGGLGMPSPRHADCADLVCGTPQQPATCEAAHLVKNADNELKSGQAFPQGDFVDYAEPDEYAVEKELYLASLCETSSFLGPWHFWMIMLKNGNFDVSSGMCPSTAPPPPSKAAPVTSAPAPAPSSRPFKSLHPQAAFPRDVSQFAQASNGVAHQHQESNTHNGAKNTILPSLVQNAHISTDTKDGAQKQHHIPQQHLTASKKSSFPCFGRGCMNHPRIFHNHSTVEGLKNANCSDAGCELENAPSLSGSFYGTYDLDDGLVNQSISADSSYFQVDWSKDPQSGTWLFHHVLRVNHKYPWLMLYLRADATQGFSGGYPWETRGMMIKVPESPNFIAKLTLDVLQGGGSASQFYLMDIGGCWKNDGSECNGDTSSDVTRYSEMIINPNTDNWCKPNALSMCPPYHVDAKTKERIHRTDTARFPYAAYHYYCVPPNARYAEQPHSVCDPYSNPQPQELMQLLPHPEWAVHGYPSTKGEGWIGDPRTWTLDVGGLSQRLFFYQDPNTTAAPRKWSSLDVGTEIYISQKPQTAEWIVSDFDVLSKDSNS</sequence>
<feature type="domain" description="DUF7705" evidence="3">
    <location>
        <begin position="81"/>
        <end position="213"/>
    </location>
</feature>
<feature type="region of interest" description="Disordered" evidence="1">
    <location>
        <begin position="210"/>
        <end position="241"/>
    </location>
</feature>
<feature type="compositionally biased region" description="Low complexity" evidence="1">
    <location>
        <begin position="221"/>
        <end position="239"/>
    </location>
</feature>
<evidence type="ECO:0000256" key="1">
    <source>
        <dbReference type="SAM" id="MobiDB-lite"/>
    </source>
</evidence>
<feature type="signal peptide" evidence="2">
    <location>
        <begin position="1"/>
        <end position="22"/>
    </location>
</feature>
<comment type="caution">
    <text evidence="4">The sequence shown here is derived from an EMBL/GenBank/DDBJ whole genome shotgun (WGS) entry which is preliminary data.</text>
</comment>
<dbReference type="PANTHER" id="PTHR33916:SF1">
    <property type="entry name" value="EXPANSIN-LIKE EG45 DOMAIN-CONTAINING PROTEIN"/>
    <property type="match status" value="1"/>
</dbReference>
<organism evidence="4 5">
    <name type="scientific">Adiantum capillus-veneris</name>
    <name type="common">Maidenhair fern</name>
    <dbReference type="NCBI Taxonomy" id="13818"/>
    <lineage>
        <taxon>Eukaryota</taxon>
        <taxon>Viridiplantae</taxon>
        <taxon>Streptophyta</taxon>
        <taxon>Embryophyta</taxon>
        <taxon>Tracheophyta</taxon>
        <taxon>Polypodiopsida</taxon>
        <taxon>Polypodiidae</taxon>
        <taxon>Polypodiales</taxon>
        <taxon>Pteridineae</taxon>
        <taxon>Pteridaceae</taxon>
        <taxon>Vittarioideae</taxon>
        <taxon>Adiantum</taxon>
    </lineage>
</organism>
<evidence type="ECO:0000313" key="4">
    <source>
        <dbReference type="EMBL" id="KAI5063284.1"/>
    </source>
</evidence>
<accession>A0A9D4U9Y5</accession>
<dbReference type="PANTHER" id="PTHR33916">
    <property type="entry name" value="EXPANSIN-LIKE EG45 DOMAIN-CONTAINING PROTEIN"/>
    <property type="match status" value="1"/>
</dbReference>
<dbReference type="EMBL" id="JABFUD020000021">
    <property type="protein sequence ID" value="KAI5063284.1"/>
    <property type="molecule type" value="Genomic_DNA"/>
</dbReference>
<dbReference type="AlphaFoldDB" id="A0A9D4U9Y5"/>
<feature type="domain" description="DUF7705" evidence="3">
    <location>
        <begin position="308"/>
        <end position="647"/>
    </location>
</feature>
<dbReference type="OrthoDB" id="1901892at2759"/>
<dbReference type="Proteomes" id="UP000886520">
    <property type="component" value="Chromosome 21"/>
</dbReference>
<name>A0A9D4U9Y5_ADICA</name>
<proteinExistence type="predicted"/>
<evidence type="ECO:0000259" key="3">
    <source>
        <dbReference type="Pfam" id="PF24804"/>
    </source>
</evidence>
<protein>
    <recommendedName>
        <fullName evidence="3">DUF7705 domain-containing protein</fullName>
    </recommendedName>
</protein>
<keyword evidence="5" id="KW-1185">Reference proteome</keyword>
<evidence type="ECO:0000313" key="5">
    <source>
        <dbReference type="Proteomes" id="UP000886520"/>
    </source>
</evidence>
<feature type="chain" id="PRO_5039402841" description="DUF7705 domain-containing protein" evidence="2">
    <location>
        <begin position="23"/>
        <end position="653"/>
    </location>
</feature>